<sequence>MPHLSIQPLLPISTASSISLGLTSPIQNNFQEPINAKLVEQGNRCTQALLSIVFILVLPDNYGKVPTLITGLVSLIFSLLLVEDHMVERVFPSASSEPQITTKVRFSASFVLAVSWMIVGIEWLFHLLEANQSDISCQVSFWVSLASWMSWTLSFTEEPYLSPVQTNRVRFV</sequence>
<dbReference type="EMBL" id="KQ964673">
    <property type="protein sequence ID" value="KXN66961.1"/>
    <property type="molecule type" value="Genomic_DNA"/>
</dbReference>
<accession>A0A137NWD6</accession>
<keyword evidence="2" id="KW-1185">Reference proteome</keyword>
<evidence type="ECO:0000313" key="2">
    <source>
        <dbReference type="Proteomes" id="UP000070444"/>
    </source>
</evidence>
<reference evidence="1 2" key="1">
    <citation type="journal article" date="2015" name="Genome Biol. Evol.">
        <title>Phylogenomic analyses indicate that early fungi evolved digesting cell walls of algal ancestors of land plants.</title>
        <authorList>
            <person name="Chang Y."/>
            <person name="Wang S."/>
            <person name="Sekimoto S."/>
            <person name="Aerts A.L."/>
            <person name="Choi C."/>
            <person name="Clum A."/>
            <person name="LaButti K.M."/>
            <person name="Lindquist E.A."/>
            <person name="Yee Ngan C."/>
            <person name="Ohm R.A."/>
            <person name="Salamov A.A."/>
            <person name="Grigoriev I.V."/>
            <person name="Spatafora J.W."/>
            <person name="Berbee M.L."/>
        </authorList>
    </citation>
    <scope>NUCLEOTIDE SEQUENCE [LARGE SCALE GENOMIC DNA]</scope>
    <source>
        <strain evidence="1 2">NRRL 28638</strain>
    </source>
</reference>
<gene>
    <name evidence="1" type="ORF">CONCODRAFT_11074</name>
</gene>
<name>A0A137NWD6_CONC2</name>
<proteinExistence type="predicted"/>
<protein>
    <submittedName>
        <fullName evidence="1">Uncharacterized protein</fullName>
    </submittedName>
</protein>
<organism evidence="1 2">
    <name type="scientific">Conidiobolus coronatus (strain ATCC 28846 / CBS 209.66 / NRRL 28638)</name>
    <name type="common">Delacroixia coronata</name>
    <dbReference type="NCBI Taxonomy" id="796925"/>
    <lineage>
        <taxon>Eukaryota</taxon>
        <taxon>Fungi</taxon>
        <taxon>Fungi incertae sedis</taxon>
        <taxon>Zoopagomycota</taxon>
        <taxon>Entomophthoromycotina</taxon>
        <taxon>Entomophthoromycetes</taxon>
        <taxon>Entomophthorales</taxon>
        <taxon>Ancylistaceae</taxon>
        <taxon>Conidiobolus</taxon>
    </lineage>
</organism>
<dbReference type="Proteomes" id="UP000070444">
    <property type="component" value="Unassembled WGS sequence"/>
</dbReference>
<evidence type="ECO:0000313" key="1">
    <source>
        <dbReference type="EMBL" id="KXN66961.1"/>
    </source>
</evidence>
<dbReference type="AlphaFoldDB" id="A0A137NWD6"/>